<organism evidence="2 3">
    <name type="scientific">Aedes albopictus</name>
    <name type="common">Asian tiger mosquito</name>
    <name type="synonym">Stegomyia albopicta</name>
    <dbReference type="NCBI Taxonomy" id="7160"/>
    <lineage>
        <taxon>Eukaryota</taxon>
        <taxon>Metazoa</taxon>
        <taxon>Ecdysozoa</taxon>
        <taxon>Arthropoda</taxon>
        <taxon>Hexapoda</taxon>
        <taxon>Insecta</taxon>
        <taxon>Pterygota</taxon>
        <taxon>Neoptera</taxon>
        <taxon>Endopterygota</taxon>
        <taxon>Diptera</taxon>
        <taxon>Nematocera</taxon>
        <taxon>Culicoidea</taxon>
        <taxon>Culicidae</taxon>
        <taxon>Culicinae</taxon>
        <taxon>Aedini</taxon>
        <taxon>Aedes</taxon>
        <taxon>Stegomyia</taxon>
    </lineage>
</organism>
<name>A0ABM1XTE1_AEDAL</name>
<feature type="compositionally biased region" description="Basic and acidic residues" evidence="1">
    <location>
        <begin position="10"/>
        <end position="20"/>
    </location>
</feature>
<feature type="compositionally biased region" description="Basic and acidic residues" evidence="1">
    <location>
        <begin position="326"/>
        <end position="335"/>
    </location>
</feature>
<reference evidence="2" key="2">
    <citation type="submission" date="2025-05" db="UniProtKB">
        <authorList>
            <consortium name="EnsemblMetazoa"/>
        </authorList>
    </citation>
    <scope>IDENTIFICATION</scope>
    <source>
        <strain evidence="2">Foshan</strain>
    </source>
</reference>
<reference evidence="3" key="1">
    <citation type="journal article" date="2015" name="Proc. Natl. Acad. Sci. U.S.A.">
        <title>Genome sequence of the Asian Tiger mosquito, Aedes albopictus, reveals insights into its biology, genetics, and evolution.</title>
        <authorList>
            <person name="Chen X.G."/>
            <person name="Jiang X."/>
            <person name="Gu J."/>
            <person name="Xu M."/>
            <person name="Wu Y."/>
            <person name="Deng Y."/>
            <person name="Zhang C."/>
            <person name="Bonizzoni M."/>
            <person name="Dermauw W."/>
            <person name="Vontas J."/>
            <person name="Armbruster P."/>
            <person name="Huang X."/>
            <person name="Yang Y."/>
            <person name="Zhang H."/>
            <person name="He W."/>
            <person name="Peng H."/>
            <person name="Liu Y."/>
            <person name="Wu K."/>
            <person name="Chen J."/>
            <person name="Lirakis M."/>
            <person name="Topalis P."/>
            <person name="Van Leeuwen T."/>
            <person name="Hall A.B."/>
            <person name="Jiang X."/>
            <person name="Thorpe C."/>
            <person name="Mueller R.L."/>
            <person name="Sun C."/>
            <person name="Waterhouse R.M."/>
            <person name="Yan G."/>
            <person name="Tu Z.J."/>
            <person name="Fang X."/>
            <person name="James A.A."/>
        </authorList>
    </citation>
    <scope>NUCLEOTIDE SEQUENCE [LARGE SCALE GENOMIC DNA]</scope>
    <source>
        <strain evidence="3">Foshan</strain>
    </source>
</reference>
<dbReference type="Proteomes" id="UP000069940">
    <property type="component" value="Unassembled WGS sequence"/>
</dbReference>
<proteinExistence type="predicted"/>
<evidence type="ECO:0000256" key="1">
    <source>
        <dbReference type="SAM" id="MobiDB-lite"/>
    </source>
</evidence>
<keyword evidence="3" id="KW-1185">Reference proteome</keyword>
<feature type="compositionally biased region" description="Polar residues" evidence="1">
    <location>
        <begin position="21"/>
        <end position="35"/>
    </location>
</feature>
<sequence length="489" mass="55616">MGETFTGEQPKTHAEHHFQSEPESSNARRSMSESNLKLHDTVPLEVKTADLANHLSEGKPLLNVLGGDSSGSKAEPPVTKRQCRETEQTGNNDYDEDSDDDGEGEAKLLNDFSIMEYFEPYRIEAVNFESDCEDAPECPTVDSDAENAVPRSIPGNDLGFKELNDSNIVKKRKCTASYNTVKNKVLKVKGEEYTRFNGKKVPARARRVKPACFCAKRQCHTKVTQEIREKVLKNFLMLTSSAQNQFLSNHMTISPVKYHRVFNSKRTFSHKYFLPAIGGNILVCKGMFCATFDVTNKKMRVLATKKGKKSGISLDDGRMTNSSHNRQSDEDKKRVEDHIKSFPLHTSHYGRAKSDKLYLSSDLNVTIVYDLYVQKCTKENYPTVHYNTFRKIFKTFNISFRSPQVDTCGECDKLHVLIKQSADNEKQSFISILKALKRKARRCMTGKIRTYLQRRPTKQSVLHHLISRSACQLRICYVVKHITADSCIL</sequence>
<feature type="region of interest" description="Disordered" evidence="1">
    <location>
        <begin position="310"/>
        <end position="335"/>
    </location>
</feature>
<evidence type="ECO:0000313" key="3">
    <source>
        <dbReference type="Proteomes" id="UP000069940"/>
    </source>
</evidence>
<dbReference type="PANTHER" id="PTHR10773">
    <property type="entry name" value="DNA-DIRECTED RNA POLYMERASES I, II, AND III SUBUNIT RPABC2"/>
    <property type="match status" value="1"/>
</dbReference>
<feature type="region of interest" description="Disordered" evidence="1">
    <location>
        <begin position="59"/>
        <end position="105"/>
    </location>
</feature>
<dbReference type="EnsemblMetazoa" id="AALFPA23_002683.R2629">
    <property type="protein sequence ID" value="AALFPA23_002683.P2629"/>
    <property type="gene ID" value="AALFPA23_002683"/>
</dbReference>
<dbReference type="RefSeq" id="XP_062710032.1">
    <property type="nucleotide sequence ID" value="XM_062854048.1"/>
</dbReference>
<feature type="region of interest" description="Disordered" evidence="1">
    <location>
        <begin position="1"/>
        <end position="43"/>
    </location>
</feature>
<feature type="compositionally biased region" description="Acidic residues" evidence="1">
    <location>
        <begin position="93"/>
        <end position="103"/>
    </location>
</feature>
<accession>A0ABM1XTE1</accession>
<dbReference type="GeneID" id="115262805"/>
<dbReference type="PANTHER" id="PTHR10773:SF19">
    <property type="match status" value="1"/>
</dbReference>
<evidence type="ECO:0000313" key="2">
    <source>
        <dbReference type="EnsemblMetazoa" id="AALFPA23_002683.P2629"/>
    </source>
</evidence>
<protein>
    <submittedName>
        <fullName evidence="2">Uncharacterized protein</fullName>
    </submittedName>
</protein>